<feature type="region of interest" description="Disordered" evidence="1">
    <location>
        <begin position="271"/>
        <end position="294"/>
    </location>
</feature>
<proteinExistence type="predicted"/>
<feature type="region of interest" description="Disordered" evidence="1">
    <location>
        <begin position="1"/>
        <end position="20"/>
    </location>
</feature>
<organism evidence="2 3">
    <name type="scientific">Tanacetum coccineum</name>
    <dbReference type="NCBI Taxonomy" id="301880"/>
    <lineage>
        <taxon>Eukaryota</taxon>
        <taxon>Viridiplantae</taxon>
        <taxon>Streptophyta</taxon>
        <taxon>Embryophyta</taxon>
        <taxon>Tracheophyta</taxon>
        <taxon>Spermatophyta</taxon>
        <taxon>Magnoliopsida</taxon>
        <taxon>eudicotyledons</taxon>
        <taxon>Gunneridae</taxon>
        <taxon>Pentapetalae</taxon>
        <taxon>asterids</taxon>
        <taxon>campanulids</taxon>
        <taxon>Asterales</taxon>
        <taxon>Asteraceae</taxon>
        <taxon>Asteroideae</taxon>
        <taxon>Anthemideae</taxon>
        <taxon>Anthemidinae</taxon>
        <taxon>Tanacetum</taxon>
    </lineage>
</organism>
<feature type="compositionally biased region" description="Basic and acidic residues" evidence="1">
    <location>
        <begin position="26"/>
        <end position="39"/>
    </location>
</feature>
<feature type="compositionally biased region" description="Polar residues" evidence="1">
    <location>
        <begin position="280"/>
        <end position="294"/>
    </location>
</feature>
<evidence type="ECO:0000313" key="3">
    <source>
        <dbReference type="Proteomes" id="UP001151760"/>
    </source>
</evidence>
<protein>
    <submittedName>
        <fullName evidence="2">Uncharacterized protein</fullName>
    </submittedName>
</protein>
<feature type="region of interest" description="Disordered" evidence="1">
    <location>
        <begin position="134"/>
        <end position="154"/>
    </location>
</feature>
<feature type="region of interest" description="Disordered" evidence="1">
    <location>
        <begin position="26"/>
        <end position="68"/>
    </location>
</feature>
<comment type="caution">
    <text evidence="2">The sequence shown here is derived from an EMBL/GenBank/DDBJ whole genome shotgun (WGS) entry which is preliminary data.</text>
</comment>
<reference evidence="2" key="1">
    <citation type="journal article" date="2022" name="Int. J. Mol. Sci.">
        <title>Draft Genome of Tanacetum Coccineum: Genomic Comparison of Closely Related Tanacetum-Family Plants.</title>
        <authorList>
            <person name="Yamashiro T."/>
            <person name="Shiraishi A."/>
            <person name="Nakayama K."/>
            <person name="Satake H."/>
        </authorList>
    </citation>
    <scope>NUCLEOTIDE SEQUENCE</scope>
</reference>
<keyword evidence="3" id="KW-1185">Reference proteome</keyword>
<accession>A0ABQ4ZD82</accession>
<dbReference type="Proteomes" id="UP001151760">
    <property type="component" value="Unassembled WGS sequence"/>
</dbReference>
<dbReference type="EMBL" id="BQNB010011162">
    <property type="protein sequence ID" value="GJS86995.1"/>
    <property type="molecule type" value="Genomic_DNA"/>
</dbReference>
<gene>
    <name evidence="2" type="ORF">Tco_0769631</name>
</gene>
<feature type="compositionally biased region" description="Polar residues" evidence="1">
    <location>
        <begin position="40"/>
        <end position="68"/>
    </location>
</feature>
<evidence type="ECO:0000256" key="1">
    <source>
        <dbReference type="SAM" id="MobiDB-lite"/>
    </source>
</evidence>
<sequence>MIAPCSSKNNPKETYGSNDMAHKYYLEEAKKKAQERDRMSTTSMMPSAKSQNTTNSFKSKPRSNNQTSRVLLTSKSSCPMITAMPKADHSRNSSPFSDFKHFVCSTCQKCVFSANHDVCITKFLKEVNSRVKIQSPKTRDGTKPVEPTIHTQKPSRRIVTGHRFSPNKSSIVHEKANTPRSCLRWILTGRIFNTAGLRWVSTGKKFTFSTTKVDYEPLNSSNKDITNPYECNQTLNVSACTLNISACTSFNPKKESLRVWLLKKLMSKNQVPQGIHKQKQSPNSSQGVKEQQQQRAYFDDPCHELLHKVYISQGSSSNVHK</sequence>
<name>A0ABQ4ZD82_9ASTR</name>
<evidence type="ECO:0000313" key="2">
    <source>
        <dbReference type="EMBL" id="GJS86995.1"/>
    </source>
</evidence>
<reference evidence="2" key="2">
    <citation type="submission" date="2022-01" db="EMBL/GenBank/DDBJ databases">
        <authorList>
            <person name="Yamashiro T."/>
            <person name="Shiraishi A."/>
            <person name="Satake H."/>
            <person name="Nakayama K."/>
        </authorList>
    </citation>
    <scope>NUCLEOTIDE SEQUENCE</scope>
</reference>